<evidence type="ECO:0000259" key="5">
    <source>
        <dbReference type="PROSITE" id="PS50109"/>
    </source>
</evidence>
<dbReference type="CDD" id="cd00082">
    <property type="entry name" value="HisKA"/>
    <property type="match status" value="1"/>
</dbReference>
<dbReference type="EMBL" id="NRSG01000216">
    <property type="protein sequence ID" value="MBK1660828.1"/>
    <property type="molecule type" value="Genomic_DNA"/>
</dbReference>
<dbReference type="Pfam" id="PF00072">
    <property type="entry name" value="Response_reg"/>
    <property type="match status" value="1"/>
</dbReference>
<feature type="modified residue" description="4-aspartylphosphate" evidence="4">
    <location>
        <position position="846"/>
    </location>
</feature>
<dbReference type="Pfam" id="PF02518">
    <property type="entry name" value="HATPase_c"/>
    <property type="match status" value="1"/>
</dbReference>
<dbReference type="InterPro" id="IPR036890">
    <property type="entry name" value="HATPase_C_sf"/>
</dbReference>
<dbReference type="SMART" id="SM00387">
    <property type="entry name" value="HATPase_c"/>
    <property type="match status" value="1"/>
</dbReference>
<dbReference type="PROSITE" id="PS50110">
    <property type="entry name" value="RESPONSE_REGULATORY"/>
    <property type="match status" value="1"/>
</dbReference>
<name>A0ABS1D2V0_9PROT</name>
<dbReference type="InterPro" id="IPR011006">
    <property type="entry name" value="CheY-like_superfamily"/>
</dbReference>
<dbReference type="Gene3D" id="3.40.50.2300">
    <property type="match status" value="1"/>
</dbReference>
<dbReference type="InterPro" id="IPR000700">
    <property type="entry name" value="PAS-assoc_C"/>
</dbReference>
<feature type="domain" description="Response regulatory" evidence="6">
    <location>
        <begin position="796"/>
        <end position="913"/>
    </location>
</feature>
<feature type="domain" description="PAC" evidence="8">
    <location>
        <begin position="211"/>
        <end position="263"/>
    </location>
</feature>
<comment type="catalytic activity">
    <reaction evidence="1">
        <text>ATP + protein L-histidine = ADP + protein N-phospho-L-histidine.</text>
        <dbReference type="EC" id="2.7.13.3"/>
    </reaction>
</comment>
<dbReference type="SMART" id="SM00091">
    <property type="entry name" value="PAS"/>
    <property type="match status" value="4"/>
</dbReference>
<reference evidence="9 10" key="1">
    <citation type="journal article" date="2020" name="Microorganisms">
        <title>Osmotic Adaptation and Compatible Solute Biosynthesis of Phototrophic Bacteria as Revealed from Genome Analyses.</title>
        <authorList>
            <person name="Imhoff J.F."/>
            <person name="Rahn T."/>
            <person name="Kunzel S."/>
            <person name="Keller A."/>
            <person name="Neulinger S.C."/>
        </authorList>
    </citation>
    <scope>NUCLEOTIDE SEQUENCE [LARGE SCALE GENOMIC DNA]</scope>
    <source>
        <strain evidence="9 10">DSM 15382</strain>
    </source>
</reference>
<sequence length="920" mass="98604">MERQKGTDRPVRSVEEWSAETLDRLGEALYGLDPAGRVRFASRRALEIWGVAAEQIVGQVLVDVLPAVAGSVAWQAVEQGVRCGQETHLCDLSAVMGRWIEIDVYPVSGGGATVSLRDIDDRRRAVMERTRAVQALTTNERYYRALAETGTTAHWRAAPDGFILESRGWEILTGQSAEALKGDGWGAAVHPDDLPAAVAAWRAAVRTVTPVDVDFRVKTRGEVWLWVRARGVPVRDDRGRLIGWSGVVEGIDERKRAETALRESEAQLVAVLDNVPVAVMLAEAPSGRILFGNRGVERLFRHSLRRSAALDAYDEWESYHADGGRVQGREYPLAQVLATGQPAELEVHYACGDGVRRWIRMTGAPIRNAGGTLTGALVVCADVDVQRQTAELLTRLAQEREGEVARLGARLGAWFEHGTDHLFALQVTEDGRFVFEGLNPMHERTTGLRSADLRGKTPAEAFPPETALALEANYRRCLEAGAAISYEEQPDLPAGRKLWETTLVPVRDPVSGRIEMILGSSRDVTEQRQMLTKLAQAQRIEALGQLAGGIAHDFNNVLQAVQGGASLIEKRPHDPNGVRRVARMVFEAAERGSAVTRRLLAFGRRADLRTEAVDTAALLADMREIFTHTLGAGVGVRVEAPSGLPPMLADKGQLETVLVNLGTNARDAMNGSGVLTLAAELDAPRQDRRLALAGTLKTGRYIRVSVSDTGGGMAPEVLARATEPFFTTKPQGKGTGLGLAMARGFAEQSGGALDISTEPGRGTAVSLWFPVATDVAAAIPGRTNSATPAATGYRATILLVDDEPLVRELTAEGLEGLGFSVLLADGGPAALSLLDAGDNVDILVTDLSMPGMDGVTVIREAQRRRPGLRAILLTGFAGNAAEMAIGGALSGSFSLLRKPVTAEQLGERVSVLLEGASGSS</sequence>
<proteinExistence type="predicted"/>
<feature type="domain" description="PAC" evidence="8">
    <location>
        <begin position="484"/>
        <end position="536"/>
    </location>
</feature>
<keyword evidence="3 4" id="KW-0597">Phosphoprotein</keyword>
<dbReference type="PRINTS" id="PR00344">
    <property type="entry name" value="BCTRLSENSOR"/>
</dbReference>
<dbReference type="Gene3D" id="3.30.450.20">
    <property type="entry name" value="PAS domain"/>
    <property type="match status" value="4"/>
</dbReference>
<dbReference type="PANTHER" id="PTHR43065">
    <property type="entry name" value="SENSOR HISTIDINE KINASE"/>
    <property type="match status" value="1"/>
</dbReference>
<dbReference type="RefSeq" id="WP_133222246.1">
    <property type="nucleotide sequence ID" value="NZ_NRSG01000216.1"/>
</dbReference>
<dbReference type="InterPro" id="IPR000014">
    <property type="entry name" value="PAS"/>
</dbReference>
<dbReference type="PROSITE" id="PS50113">
    <property type="entry name" value="PAC"/>
    <property type="match status" value="3"/>
</dbReference>
<gene>
    <name evidence="9" type="ORF">CKO45_21640</name>
</gene>
<dbReference type="Pfam" id="PF08448">
    <property type="entry name" value="PAS_4"/>
    <property type="match status" value="3"/>
</dbReference>
<dbReference type="Gene3D" id="3.30.565.10">
    <property type="entry name" value="Histidine kinase-like ATPase, C-terminal domain"/>
    <property type="match status" value="1"/>
</dbReference>
<dbReference type="EC" id="2.7.13.3" evidence="2"/>
<keyword evidence="10" id="KW-1185">Reference proteome</keyword>
<dbReference type="PANTHER" id="PTHR43065:SF42">
    <property type="entry name" value="TWO-COMPONENT SENSOR PPRA"/>
    <property type="match status" value="1"/>
</dbReference>
<dbReference type="SUPFAM" id="SSF55785">
    <property type="entry name" value="PYP-like sensor domain (PAS domain)"/>
    <property type="match status" value="4"/>
</dbReference>
<dbReference type="CDD" id="cd00130">
    <property type="entry name" value="PAS"/>
    <property type="match status" value="2"/>
</dbReference>
<dbReference type="InterPro" id="IPR036097">
    <property type="entry name" value="HisK_dim/P_sf"/>
</dbReference>
<accession>A0ABS1D2V0</accession>
<dbReference type="InterPro" id="IPR003594">
    <property type="entry name" value="HATPase_dom"/>
</dbReference>
<dbReference type="SUPFAM" id="SSF55874">
    <property type="entry name" value="ATPase domain of HSP90 chaperone/DNA topoisomerase II/histidine kinase"/>
    <property type="match status" value="1"/>
</dbReference>
<dbReference type="InterPro" id="IPR013656">
    <property type="entry name" value="PAS_4"/>
</dbReference>
<dbReference type="SUPFAM" id="SSF47384">
    <property type="entry name" value="Homodimeric domain of signal transducing histidine kinase"/>
    <property type="match status" value="1"/>
</dbReference>
<dbReference type="Gene3D" id="1.10.287.130">
    <property type="match status" value="1"/>
</dbReference>
<evidence type="ECO:0000259" key="8">
    <source>
        <dbReference type="PROSITE" id="PS50113"/>
    </source>
</evidence>
<dbReference type="SMART" id="SM00086">
    <property type="entry name" value="PAC"/>
    <property type="match status" value="3"/>
</dbReference>
<dbReference type="NCBIfam" id="TIGR00229">
    <property type="entry name" value="sensory_box"/>
    <property type="match status" value="3"/>
</dbReference>
<evidence type="ECO:0000256" key="3">
    <source>
        <dbReference type="ARBA" id="ARBA00022553"/>
    </source>
</evidence>
<dbReference type="InterPro" id="IPR001610">
    <property type="entry name" value="PAC"/>
</dbReference>
<feature type="domain" description="PAS" evidence="7">
    <location>
        <begin position="14"/>
        <end position="62"/>
    </location>
</feature>
<evidence type="ECO:0000256" key="1">
    <source>
        <dbReference type="ARBA" id="ARBA00000085"/>
    </source>
</evidence>
<dbReference type="InterPro" id="IPR001789">
    <property type="entry name" value="Sig_transdc_resp-reg_receiver"/>
</dbReference>
<dbReference type="InterPro" id="IPR003661">
    <property type="entry name" value="HisK_dim/P_dom"/>
</dbReference>
<dbReference type="SUPFAM" id="SSF52172">
    <property type="entry name" value="CheY-like"/>
    <property type="match status" value="1"/>
</dbReference>
<protein>
    <recommendedName>
        <fullName evidence="2">histidine kinase</fullName>
        <ecNumber evidence="2">2.7.13.3</ecNumber>
    </recommendedName>
</protein>
<dbReference type="InterPro" id="IPR013655">
    <property type="entry name" value="PAS_fold_3"/>
</dbReference>
<comment type="caution">
    <text evidence="9">The sequence shown here is derived from an EMBL/GenBank/DDBJ whole genome shotgun (WGS) entry which is preliminary data.</text>
</comment>
<organism evidence="9 10">
    <name type="scientific">Paracraurococcus ruber</name>
    <dbReference type="NCBI Taxonomy" id="77675"/>
    <lineage>
        <taxon>Bacteria</taxon>
        <taxon>Pseudomonadati</taxon>
        <taxon>Pseudomonadota</taxon>
        <taxon>Alphaproteobacteria</taxon>
        <taxon>Acetobacterales</taxon>
        <taxon>Roseomonadaceae</taxon>
        <taxon>Paracraurococcus</taxon>
    </lineage>
</organism>
<dbReference type="InterPro" id="IPR004358">
    <property type="entry name" value="Sig_transdc_His_kin-like_C"/>
</dbReference>
<dbReference type="Pfam" id="PF08447">
    <property type="entry name" value="PAS_3"/>
    <property type="match status" value="1"/>
</dbReference>
<evidence type="ECO:0000313" key="9">
    <source>
        <dbReference type="EMBL" id="MBK1660828.1"/>
    </source>
</evidence>
<feature type="domain" description="PAC" evidence="8">
    <location>
        <begin position="343"/>
        <end position="395"/>
    </location>
</feature>
<dbReference type="InterPro" id="IPR005467">
    <property type="entry name" value="His_kinase_dom"/>
</dbReference>
<feature type="domain" description="Histidine kinase" evidence="5">
    <location>
        <begin position="549"/>
        <end position="773"/>
    </location>
</feature>
<dbReference type="PROSITE" id="PS50109">
    <property type="entry name" value="HIS_KIN"/>
    <property type="match status" value="1"/>
</dbReference>
<evidence type="ECO:0000256" key="4">
    <source>
        <dbReference type="PROSITE-ProRule" id="PRU00169"/>
    </source>
</evidence>
<dbReference type="PROSITE" id="PS50112">
    <property type="entry name" value="PAS"/>
    <property type="match status" value="1"/>
</dbReference>
<evidence type="ECO:0000259" key="6">
    <source>
        <dbReference type="PROSITE" id="PS50110"/>
    </source>
</evidence>
<dbReference type="Proteomes" id="UP000697995">
    <property type="component" value="Unassembled WGS sequence"/>
</dbReference>
<dbReference type="SMART" id="SM00448">
    <property type="entry name" value="REC"/>
    <property type="match status" value="1"/>
</dbReference>
<evidence type="ECO:0000256" key="2">
    <source>
        <dbReference type="ARBA" id="ARBA00012438"/>
    </source>
</evidence>
<evidence type="ECO:0000259" key="7">
    <source>
        <dbReference type="PROSITE" id="PS50112"/>
    </source>
</evidence>
<evidence type="ECO:0000313" key="10">
    <source>
        <dbReference type="Proteomes" id="UP000697995"/>
    </source>
</evidence>
<dbReference type="InterPro" id="IPR035965">
    <property type="entry name" value="PAS-like_dom_sf"/>
</dbReference>
<dbReference type="SMART" id="SM00388">
    <property type="entry name" value="HisKA"/>
    <property type="match status" value="1"/>
</dbReference>